<keyword evidence="2" id="KW-0479">Metal-binding</keyword>
<dbReference type="CDD" id="cd08663">
    <property type="entry name" value="DAP_dppA_1"/>
    <property type="match status" value="1"/>
</dbReference>
<dbReference type="EMBL" id="RHHR01000028">
    <property type="protein sequence ID" value="RNB71663.1"/>
    <property type="molecule type" value="Genomic_DNA"/>
</dbReference>
<dbReference type="SUPFAM" id="SSF63992">
    <property type="entry name" value="Dipeptide transport protein"/>
    <property type="match status" value="1"/>
</dbReference>
<dbReference type="InterPro" id="IPR007035">
    <property type="entry name" value="Peptidase_M55"/>
</dbReference>
<proteinExistence type="predicted"/>
<dbReference type="Gene3D" id="3.30.1360.130">
    <property type="entry name" value="Dipeptide transport protein"/>
    <property type="match status" value="1"/>
</dbReference>
<dbReference type="InterPro" id="IPR036177">
    <property type="entry name" value="Peptidase_M55_sf"/>
</dbReference>
<dbReference type="AlphaFoldDB" id="A0A3M8C885"/>
<evidence type="ECO:0000313" key="4">
    <source>
        <dbReference type="Proteomes" id="UP000282028"/>
    </source>
</evidence>
<accession>A0A3M8C885</accession>
<dbReference type="PIRSF" id="PIRSF015853">
    <property type="entry name" value="Pep_DppA"/>
    <property type="match status" value="1"/>
</dbReference>
<dbReference type="InterPro" id="IPR027476">
    <property type="entry name" value="DppA_N"/>
</dbReference>
<evidence type="ECO:0000256" key="2">
    <source>
        <dbReference type="PIRSR" id="PIRSR015853-2"/>
    </source>
</evidence>
<keyword evidence="3" id="KW-0645">Protease</keyword>
<comment type="caution">
    <text evidence="3">The sequence shown here is derived from an EMBL/GenBank/DDBJ whole genome shotgun (WGS) entry which is preliminary data.</text>
</comment>
<dbReference type="OrthoDB" id="9785420at2"/>
<name>A0A3M8C885_9BACL</name>
<evidence type="ECO:0000256" key="1">
    <source>
        <dbReference type="PIRSR" id="PIRSR015853-1"/>
    </source>
</evidence>
<protein>
    <submittedName>
        <fullName evidence="3">Aminopeptidase</fullName>
    </submittedName>
</protein>
<feature type="binding site" evidence="2">
    <location>
        <position position="106"/>
    </location>
    <ligand>
        <name>Zn(2+)</name>
        <dbReference type="ChEBI" id="CHEBI:29105"/>
        <label>2</label>
    </ligand>
</feature>
<dbReference type="GO" id="GO:0004177">
    <property type="term" value="F:aminopeptidase activity"/>
    <property type="evidence" value="ECO:0007669"/>
    <property type="project" value="UniProtKB-KW"/>
</dbReference>
<dbReference type="RefSeq" id="WP_122909902.1">
    <property type="nucleotide sequence ID" value="NZ_CBCSBE010000007.1"/>
</dbReference>
<keyword evidence="3" id="KW-0378">Hydrolase</keyword>
<feature type="binding site" evidence="2">
    <location>
        <position position="8"/>
    </location>
    <ligand>
        <name>Zn(2+)</name>
        <dbReference type="ChEBI" id="CHEBI:29105"/>
        <label>2</label>
    </ligand>
</feature>
<feature type="binding site" evidence="2">
    <location>
        <position position="8"/>
    </location>
    <ligand>
        <name>Zn(2+)</name>
        <dbReference type="ChEBI" id="CHEBI:29105"/>
        <label>1</label>
    </ligand>
</feature>
<evidence type="ECO:0000313" key="3">
    <source>
        <dbReference type="EMBL" id="RNB71663.1"/>
    </source>
</evidence>
<reference evidence="3 4" key="1">
    <citation type="submission" date="2018-10" db="EMBL/GenBank/DDBJ databases">
        <title>Phylogenomics of Brevibacillus.</title>
        <authorList>
            <person name="Dunlap C."/>
        </authorList>
    </citation>
    <scope>NUCLEOTIDE SEQUENCE [LARGE SCALE GENOMIC DNA]</scope>
    <source>
        <strain evidence="3 4">JCM 12215</strain>
    </source>
</reference>
<keyword evidence="4" id="KW-1185">Reference proteome</keyword>
<feature type="active site" description="Nucleophile" evidence="1">
    <location>
        <position position="117"/>
    </location>
</feature>
<gene>
    <name evidence="3" type="ORF">EDM52_15340</name>
</gene>
<dbReference type="Pfam" id="PF04951">
    <property type="entry name" value="Peptidase_M55"/>
    <property type="match status" value="1"/>
</dbReference>
<dbReference type="Gene3D" id="3.40.50.10780">
    <property type="entry name" value="Dipeptide transport protein"/>
    <property type="match status" value="1"/>
</dbReference>
<feature type="binding site" evidence="2">
    <location>
        <position position="62"/>
    </location>
    <ligand>
        <name>Zn(2+)</name>
        <dbReference type="ChEBI" id="CHEBI:29105"/>
        <label>2</label>
    </ligand>
</feature>
<keyword evidence="3" id="KW-0031">Aminopeptidase</keyword>
<dbReference type="GO" id="GO:0046872">
    <property type="term" value="F:metal ion binding"/>
    <property type="evidence" value="ECO:0007669"/>
    <property type="project" value="UniProtKB-KW"/>
</dbReference>
<sequence length="276" mass="29871">MKLFLSVDMEGISGIVDASYINPDTGGVNYQRGRQFMTQDANAVIEAALDWGVTEILVADSHNTMNNILWESLHPKARLIAGTPRDYSMVQGLDESFDAAMFIGYHTRQGVPGVLSHTMSGVIRNLYVNGRVVGEFGFNAIYAGLYQVPVCMVSGDNLIAQEASELIPGISTAVVKHAVSRTAALCLSREEATAELKQKTKAALSNLKDIAPFQTATPLEVAIEFAHAGQAELASIVPGAHYETESDTVYFKAADQQEMYKTMRALLNLAGGAEFF</sequence>
<dbReference type="Proteomes" id="UP000282028">
    <property type="component" value="Unassembled WGS sequence"/>
</dbReference>
<keyword evidence="2" id="KW-0862">Zinc</keyword>
<feature type="binding site" evidence="2">
    <location>
        <position position="10"/>
    </location>
    <ligand>
        <name>Zn(2+)</name>
        <dbReference type="ChEBI" id="CHEBI:29105"/>
        <label>1</label>
    </ligand>
</feature>
<feature type="binding site" evidence="2">
    <location>
        <position position="135"/>
    </location>
    <ligand>
        <name>Zn(2+)</name>
        <dbReference type="ChEBI" id="CHEBI:29105"/>
        <label>2</label>
    </ligand>
</feature>
<organism evidence="3 4">
    <name type="scientific">Brevibacillus invocatus</name>
    <dbReference type="NCBI Taxonomy" id="173959"/>
    <lineage>
        <taxon>Bacteria</taxon>
        <taxon>Bacillati</taxon>
        <taxon>Bacillota</taxon>
        <taxon>Bacilli</taxon>
        <taxon>Bacillales</taxon>
        <taxon>Paenibacillaceae</taxon>
        <taxon>Brevibacillus</taxon>
    </lineage>
</organism>